<dbReference type="AlphaFoldDB" id="A0AAD6ZZ50"/>
<feature type="non-terminal residue" evidence="1">
    <location>
        <position position="1"/>
    </location>
</feature>
<evidence type="ECO:0000313" key="2">
    <source>
        <dbReference type="Proteomes" id="UP001218218"/>
    </source>
</evidence>
<keyword evidence="2" id="KW-1185">Reference proteome</keyword>
<dbReference type="EMBL" id="JARIHO010000021">
    <property type="protein sequence ID" value="KAJ7346203.1"/>
    <property type="molecule type" value="Genomic_DNA"/>
</dbReference>
<accession>A0AAD6ZZ50</accession>
<evidence type="ECO:0000313" key="1">
    <source>
        <dbReference type="EMBL" id="KAJ7346203.1"/>
    </source>
</evidence>
<feature type="non-terminal residue" evidence="1">
    <location>
        <position position="174"/>
    </location>
</feature>
<name>A0AAD6ZZ50_9AGAR</name>
<proteinExistence type="predicted"/>
<dbReference type="Proteomes" id="UP001218218">
    <property type="component" value="Unassembled WGS sequence"/>
</dbReference>
<gene>
    <name evidence="1" type="ORF">DFH08DRAFT_644340</name>
</gene>
<sequence length="174" mass="20032">NFKVNVNLGSRAYNKMRGAFPQLSDLPSLAKLQAEIGFISSVKPVKYDCCKHSCCCFVGPYVDLNTCPYCNKARYDLCGWPRATFEYLPLIPRLKALFADPTMCEKLFYHAKYEMQDGKIRDVFDSFEYLCLCKEHVHIEDKLYIHHFFEQDMDIAMSLSADGVCPFKNCKSTC</sequence>
<reference evidence="1" key="1">
    <citation type="submission" date="2023-03" db="EMBL/GenBank/DDBJ databases">
        <title>Massive genome expansion in bonnet fungi (Mycena s.s.) driven by repeated elements and novel gene families across ecological guilds.</title>
        <authorList>
            <consortium name="Lawrence Berkeley National Laboratory"/>
            <person name="Harder C.B."/>
            <person name="Miyauchi S."/>
            <person name="Viragh M."/>
            <person name="Kuo A."/>
            <person name="Thoen E."/>
            <person name="Andreopoulos B."/>
            <person name="Lu D."/>
            <person name="Skrede I."/>
            <person name="Drula E."/>
            <person name="Henrissat B."/>
            <person name="Morin E."/>
            <person name="Kohler A."/>
            <person name="Barry K."/>
            <person name="LaButti K."/>
            <person name="Morin E."/>
            <person name="Salamov A."/>
            <person name="Lipzen A."/>
            <person name="Mereny Z."/>
            <person name="Hegedus B."/>
            <person name="Baldrian P."/>
            <person name="Stursova M."/>
            <person name="Weitz H."/>
            <person name="Taylor A."/>
            <person name="Grigoriev I.V."/>
            <person name="Nagy L.G."/>
            <person name="Martin F."/>
            <person name="Kauserud H."/>
        </authorList>
    </citation>
    <scope>NUCLEOTIDE SEQUENCE</scope>
    <source>
        <strain evidence="1">CBHHK002</strain>
    </source>
</reference>
<organism evidence="1 2">
    <name type="scientific">Mycena albidolilacea</name>
    <dbReference type="NCBI Taxonomy" id="1033008"/>
    <lineage>
        <taxon>Eukaryota</taxon>
        <taxon>Fungi</taxon>
        <taxon>Dikarya</taxon>
        <taxon>Basidiomycota</taxon>
        <taxon>Agaricomycotina</taxon>
        <taxon>Agaricomycetes</taxon>
        <taxon>Agaricomycetidae</taxon>
        <taxon>Agaricales</taxon>
        <taxon>Marasmiineae</taxon>
        <taxon>Mycenaceae</taxon>
        <taxon>Mycena</taxon>
    </lineage>
</organism>
<protein>
    <submittedName>
        <fullName evidence="1">Uncharacterized protein</fullName>
    </submittedName>
</protein>
<comment type="caution">
    <text evidence="1">The sequence shown here is derived from an EMBL/GenBank/DDBJ whole genome shotgun (WGS) entry which is preliminary data.</text>
</comment>